<evidence type="ECO:0000256" key="1">
    <source>
        <dbReference type="ARBA" id="ARBA00009437"/>
    </source>
</evidence>
<protein>
    <submittedName>
        <fullName evidence="6">DNA-binding transcriptional regulator, LysR family</fullName>
    </submittedName>
</protein>
<feature type="domain" description="HTH lysR-type" evidence="5">
    <location>
        <begin position="1"/>
        <end position="58"/>
    </location>
</feature>
<dbReference type="Pfam" id="PF00126">
    <property type="entry name" value="HTH_1"/>
    <property type="match status" value="1"/>
</dbReference>
<organism evidence="6 7">
    <name type="scientific">Anaerosporobacter mobilis DSM 15930</name>
    <dbReference type="NCBI Taxonomy" id="1120996"/>
    <lineage>
        <taxon>Bacteria</taxon>
        <taxon>Bacillati</taxon>
        <taxon>Bacillota</taxon>
        <taxon>Clostridia</taxon>
        <taxon>Lachnospirales</taxon>
        <taxon>Lachnospiraceae</taxon>
        <taxon>Anaerosporobacter</taxon>
    </lineage>
</organism>
<sequence length="292" mass="33030">MDIRVLRYFLAVASEGNITKAAEKLHITQPTLSRQMMDLEEEMGTSLFIRGKKQIILTDNGILLQQRAKEIVGLLDKTKRDIANEDDLVGGVVSIGCVETIASQILPNVLKQFSAEHPMVKYELYSADGDDIREKIDRGDIDMGILIEPIEAAKYDYIRLPYYDQWGVIMKDTNPLASKETISVEDVLNIPLIVPRRTIVREEIAKWLDISDEDKLHIIASHNLLTNSLLLVQEDIGLVICVKGAFAIRKLKGLHFVPFSPERITGHVLAWKKNARFNSATSLFIQFLKNVY</sequence>
<dbReference type="PRINTS" id="PR00039">
    <property type="entry name" value="HTHLYSR"/>
</dbReference>
<gene>
    <name evidence="6" type="ORF">SAMN02746066_02309</name>
</gene>
<dbReference type="OrthoDB" id="9803714at2"/>
<dbReference type="GO" id="GO:0003677">
    <property type="term" value="F:DNA binding"/>
    <property type="evidence" value="ECO:0007669"/>
    <property type="project" value="UniProtKB-KW"/>
</dbReference>
<evidence type="ECO:0000256" key="4">
    <source>
        <dbReference type="ARBA" id="ARBA00023163"/>
    </source>
</evidence>
<keyword evidence="4" id="KW-0804">Transcription</keyword>
<proteinExistence type="inferred from homology"/>
<evidence type="ECO:0000259" key="5">
    <source>
        <dbReference type="PROSITE" id="PS50931"/>
    </source>
</evidence>
<keyword evidence="2" id="KW-0805">Transcription regulation</keyword>
<dbReference type="GO" id="GO:0003700">
    <property type="term" value="F:DNA-binding transcription factor activity"/>
    <property type="evidence" value="ECO:0007669"/>
    <property type="project" value="InterPro"/>
</dbReference>
<dbReference type="InterPro" id="IPR036390">
    <property type="entry name" value="WH_DNA-bd_sf"/>
</dbReference>
<dbReference type="PANTHER" id="PTHR30419:SF8">
    <property type="entry name" value="NITROGEN ASSIMILATION TRANSCRIPTIONAL ACTIVATOR-RELATED"/>
    <property type="match status" value="1"/>
</dbReference>
<evidence type="ECO:0000313" key="7">
    <source>
        <dbReference type="Proteomes" id="UP000184038"/>
    </source>
</evidence>
<keyword evidence="7" id="KW-1185">Reference proteome</keyword>
<dbReference type="CDD" id="cd05466">
    <property type="entry name" value="PBP2_LTTR_substrate"/>
    <property type="match status" value="1"/>
</dbReference>
<dbReference type="SUPFAM" id="SSF46785">
    <property type="entry name" value="Winged helix' DNA-binding domain"/>
    <property type="match status" value="1"/>
</dbReference>
<comment type="similarity">
    <text evidence="1">Belongs to the LysR transcriptional regulatory family.</text>
</comment>
<dbReference type="FunFam" id="1.10.10.10:FF:000001">
    <property type="entry name" value="LysR family transcriptional regulator"/>
    <property type="match status" value="1"/>
</dbReference>
<dbReference type="EMBL" id="FRCP01000011">
    <property type="protein sequence ID" value="SHM52897.1"/>
    <property type="molecule type" value="Genomic_DNA"/>
</dbReference>
<reference evidence="6 7" key="1">
    <citation type="submission" date="2016-11" db="EMBL/GenBank/DDBJ databases">
        <authorList>
            <person name="Jaros S."/>
            <person name="Januszkiewicz K."/>
            <person name="Wedrychowicz H."/>
        </authorList>
    </citation>
    <scope>NUCLEOTIDE SEQUENCE [LARGE SCALE GENOMIC DNA]</scope>
    <source>
        <strain evidence="6 7">DSM 15930</strain>
    </source>
</reference>
<dbReference type="InterPro" id="IPR050950">
    <property type="entry name" value="HTH-type_LysR_regulators"/>
</dbReference>
<dbReference type="AlphaFoldDB" id="A0A1M7JK73"/>
<dbReference type="Gene3D" id="3.40.190.290">
    <property type="match status" value="1"/>
</dbReference>
<name>A0A1M7JK73_9FIRM</name>
<dbReference type="PANTHER" id="PTHR30419">
    <property type="entry name" value="HTH-TYPE TRANSCRIPTIONAL REGULATOR YBHD"/>
    <property type="match status" value="1"/>
</dbReference>
<evidence type="ECO:0000313" key="6">
    <source>
        <dbReference type="EMBL" id="SHM52897.1"/>
    </source>
</evidence>
<evidence type="ECO:0000256" key="2">
    <source>
        <dbReference type="ARBA" id="ARBA00023015"/>
    </source>
</evidence>
<keyword evidence="3 6" id="KW-0238">DNA-binding</keyword>
<dbReference type="Pfam" id="PF03466">
    <property type="entry name" value="LysR_substrate"/>
    <property type="match status" value="1"/>
</dbReference>
<accession>A0A1M7JK73</accession>
<dbReference type="Gene3D" id="1.10.10.10">
    <property type="entry name" value="Winged helix-like DNA-binding domain superfamily/Winged helix DNA-binding domain"/>
    <property type="match status" value="1"/>
</dbReference>
<dbReference type="InterPro" id="IPR036388">
    <property type="entry name" value="WH-like_DNA-bd_sf"/>
</dbReference>
<dbReference type="RefSeq" id="WP_073287774.1">
    <property type="nucleotide sequence ID" value="NZ_FRCP01000011.1"/>
</dbReference>
<dbReference type="InterPro" id="IPR000847">
    <property type="entry name" value="LysR_HTH_N"/>
</dbReference>
<dbReference type="Proteomes" id="UP000184038">
    <property type="component" value="Unassembled WGS sequence"/>
</dbReference>
<dbReference type="GO" id="GO:0005829">
    <property type="term" value="C:cytosol"/>
    <property type="evidence" value="ECO:0007669"/>
    <property type="project" value="TreeGrafter"/>
</dbReference>
<dbReference type="InterPro" id="IPR005119">
    <property type="entry name" value="LysR_subst-bd"/>
</dbReference>
<evidence type="ECO:0000256" key="3">
    <source>
        <dbReference type="ARBA" id="ARBA00023125"/>
    </source>
</evidence>
<dbReference type="STRING" id="1120996.SAMN02746066_02309"/>
<dbReference type="PROSITE" id="PS50931">
    <property type="entry name" value="HTH_LYSR"/>
    <property type="match status" value="1"/>
</dbReference>
<dbReference type="SUPFAM" id="SSF53850">
    <property type="entry name" value="Periplasmic binding protein-like II"/>
    <property type="match status" value="1"/>
</dbReference>